<keyword evidence="2" id="KW-0472">Membrane</keyword>
<evidence type="ECO:0000256" key="2">
    <source>
        <dbReference type="SAM" id="Phobius"/>
    </source>
</evidence>
<evidence type="ECO:0000313" key="3">
    <source>
        <dbReference type="EMBL" id="USF87086.1"/>
    </source>
</evidence>
<feature type="coiled-coil region" evidence="1">
    <location>
        <begin position="51"/>
        <end position="85"/>
    </location>
</feature>
<gene>
    <name evidence="3" type="ORF">L0Y14_13210</name>
</gene>
<dbReference type="Proteomes" id="UP001056649">
    <property type="component" value="Chromosome"/>
</dbReference>
<evidence type="ECO:0000313" key="4">
    <source>
        <dbReference type="Proteomes" id="UP001056649"/>
    </source>
</evidence>
<keyword evidence="2" id="KW-1133">Transmembrane helix</keyword>
<evidence type="ECO:0000256" key="1">
    <source>
        <dbReference type="SAM" id="Coils"/>
    </source>
</evidence>
<dbReference type="KEGG" id="eps:L0Y14_13210"/>
<reference evidence="3" key="1">
    <citation type="journal article" date="2022" name="Mol. Ecol. Resour.">
        <title>The complete and closed genome of the facultative generalist Candidatus Endoriftia persephone from deep-sea hydrothermal vents.</title>
        <authorList>
            <person name="de Oliveira A.L."/>
            <person name="Srivastava A."/>
            <person name="Espada-Hinojosa S."/>
            <person name="Bright M."/>
        </authorList>
    </citation>
    <scope>NUCLEOTIDE SEQUENCE</scope>
    <source>
        <strain evidence="3">Tica-EPR-9o50.N</strain>
    </source>
</reference>
<sequence length="89" mass="10349">MGMFDRHVKQQQTNRNVFFIVLIVLIGAVIWALQNAEQPPEKGITLTPKEYIELVERKKAARIEAQQLEQAAQERARRAEQAIRQIPQR</sequence>
<organism evidence="3 4">
    <name type="scientific">Candidatus Endoriftia persephonae</name>
    <dbReference type="NCBI Taxonomy" id="393765"/>
    <lineage>
        <taxon>Bacteria</taxon>
        <taxon>Pseudomonadati</taxon>
        <taxon>Pseudomonadota</taxon>
        <taxon>Gammaproteobacteria</taxon>
        <taxon>Chromatiales</taxon>
        <taxon>Sedimenticolaceae</taxon>
        <taxon>Candidatus Endoriftia</taxon>
    </lineage>
</organism>
<protein>
    <submittedName>
        <fullName evidence="3">Aldehyde dehydrogenase</fullName>
    </submittedName>
</protein>
<dbReference type="AlphaFoldDB" id="A0A9J6ZW38"/>
<keyword evidence="1" id="KW-0175">Coiled coil</keyword>
<feature type="transmembrane region" description="Helical" evidence="2">
    <location>
        <begin position="16"/>
        <end position="33"/>
    </location>
</feature>
<proteinExistence type="predicted"/>
<accession>A0A9J6ZW38</accession>
<dbReference type="RefSeq" id="WP_005965097.1">
    <property type="nucleotide sequence ID" value="NZ_CP090569.1"/>
</dbReference>
<name>A0A9J6ZW38_9GAMM</name>
<keyword evidence="2" id="KW-0812">Transmembrane</keyword>
<keyword evidence="4" id="KW-1185">Reference proteome</keyword>
<dbReference type="EMBL" id="CP090569">
    <property type="protein sequence ID" value="USF87086.1"/>
    <property type="molecule type" value="Genomic_DNA"/>
</dbReference>